<evidence type="ECO:0000313" key="2">
    <source>
        <dbReference type="WBParaSite" id="nRc.2.0.1.t31780-RA"/>
    </source>
</evidence>
<proteinExistence type="predicted"/>
<dbReference type="PANTHER" id="PTHR23409">
    <property type="entry name" value="RIBONUCLEOSIDE-DIPHOSPHATE REDUCTASE SMALL CHAIN"/>
    <property type="match status" value="1"/>
</dbReference>
<organism evidence="1 2">
    <name type="scientific">Romanomermis culicivorax</name>
    <name type="common">Nematode worm</name>
    <dbReference type="NCBI Taxonomy" id="13658"/>
    <lineage>
        <taxon>Eukaryota</taxon>
        <taxon>Metazoa</taxon>
        <taxon>Ecdysozoa</taxon>
        <taxon>Nematoda</taxon>
        <taxon>Enoplea</taxon>
        <taxon>Dorylaimia</taxon>
        <taxon>Mermithida</taxon>
        <taxon>Mermithoidea</taxon>
        <taxon>Mermithidae</taxon>
        <taxon>Romanomermis</taxon>
    </lineage>
</organism>
<reference evidence="2" key="1">
    <citation type="submission" date="2022-11" db="UniProtKB">
        <authorList>
            <consortium name="WormBaseParasite"/>
        </authorList>
    </citation>
    <scope>IDENTIFICATION</scope>
</reference>
<dbReference type="OMA" id="QCELRIE"/>
<keyword evidence="1" id="KW-1185">Reference proteome</keyword>
<dbReference type="AlphaFoldDB" id="A0A915K0P5"/>
<evidence type="ECO:0000313" key="1">
    <source>
        <dbReference type="Proteomes" id="UP000887565"/>
    </source>
</evidence>
<name>A0A915K0P5_ROMCU</name>
<dbReference type="WBParaSite" id="nRc.2.0.1.t31780-RA">
    <property type="protein sequence ID" value="nRc.2.0.1.t31780-RA"/>
    <property type="gene ID" value="nRc.2.0.1.g31780"/>
</dbReference>
<dbReference type="Proteomes" id="UP000887565">
    <property type="component" value="Unplaced"/>
</dbReference>
<dbReference type="GO" id="GO:0004748">
    <property type="term" value="F:ribonucleoside-diphosphate reductase activity, thioredoxin disulfide as acceptor"/>
    <property type="evidence" value="ECO:0007669"/>
    <property type="project" value="TreeGrafter"/>
</dbReference>
<dbReference type="GO" id="GO:0005829">
    <property type="term" value="C:cytosol"/>
    <property type="evidence" value="ECO:0007669"/>
    <property type="project" value="TreeGrafter"/>
</dbReference>
<dbReference type="InterPro" id="IPR000358">
    <property type="entry name" value="RNR_small_fam"/>
</dbReference>
<sequence>MSKLLDENSIPSTKTELDLFTVPPTQVAIRRSFWSEVQLQNPCTNEGPYEFKISPDIGDKYAYRAMLETELNFGRDAKKTQLQASLYYPDIETEGDQISKGYLSRLLRFKNSTWVEIMAPLHIDLFMQERFLINQCELRIELYRNSDEFCLIQADNCPNLKYKLEIKQLSLFMKKVEVSDSISMAIESMLQTTSVKYPLRRTQITTLHVTENRRSTPLNSLFSGVLPRRLVIGMVAAHAARGTYTSNPFMFHDFGIAEIKVVSGTNVVPSSPYKLDFEKNQLTRAFIQMFEGLDIAGDDKGNMISFDRFAKGGCTFFVFELGADGTVDSSTWELVRDGTTTLEMHFGKDLPGGGIECIIYAEFDSLLMIDHTRQAYMDFTV</sequence>
<dbReference type="GO" id="GO:0009263">
    <property type="term" value="P:deoxyribonucleotide biosynthetic process"/>
    <property type="evidence" value="ECO:0007669"/>
    <property type="project" value="InterPro"/>
</dbReference>
<dbReference type="PANTHER" id="PTHR23409:SF21">
    <property type="entry name" value="CAPSID PROTEIN"/>
    <property type="match status" value="1"/>
</dbReference>
<protein>
    <submittedName>
        <fullName evidence="2">Uncharacterized protein</fullName>
    </submittedName>
</protein>
<accession>A0A915K0P5</accession>